<sequence>MSAPTFWWGAGTLSRAEQQLPEEGPGNLELQRTSPGRPEERSSLTPEPGQVQRGQGKPPKQEESWELREVFEDVAVYFSRKEWELLEDDDK</sequence>
<dbReference type="GO" id="GO:0006355">
    <property type="term" value="P:regulation of DNA-templated transcription"/>
    <property type="evidence" value="ECO:0007669"/>
    <property type="project" value="InterPro"/>
</dbReference>
<reference evidence="4 5" key="1">
    <citation type="journal article" date="2012" name="Genome Biol.">
        <title>Sequencing three crocodilian genomes to illuminate the evolution of archosaurs and amniotes.</title>
        <authorList>
            <person name="St John J.A."/>
            <person name="Braun E.L."/>
            <person name="Isberg S.R."/>
            <person name="Miles L.G."/>
            <person name="Chong A.Y."/>
            <person name="Gongora J."/>
            <person name="Dalzell P."/>
            <person name="Moran C."/>
            <person name="Bed'hom B."/>
            <person name="Abzhanov A."/>
            <person name="Burgess S.C."/>
            <person name="Cooksey A.M."/>
            <person name="Castoe T.A."/>
            <person name="Crawford N.G."/>
            <person name="Densmore L.D."/>
            <person name="Drew J.C."/>
            <person name="Edwards S.V."/>
            <person name="Faircloth B.C."/>
            <person name="Fujita M.K."/>
            <person name="Greenwold M.J."/>
            <person name="Hoffmann F.G."/>
            <person name="Howard J.M."/>
            <person name="Iguchi T."/>
            <person name="Janes D.E."/>
            <person name="Khan S.Y."/>
            <person name="Kohno S."/>
            <person name="de Koning A.J."/>
            <person name="Lance S.L."/>
            <person name="McCarthy F.M."/>
            <person name="McCormack J.E."/>
            <person name="Merchant M.E."/>
            <person name="Peterson D.G."/>
            <person name="Pollock D.D."/>
            <person name="Pourmand N."/>
            <person name="Raney B.J."/>
            <person name="Roessler K.A."/>
            <person name="Sanford J.R."/>
            <person name="Sawyer R.H."/>
            <person name="Schmidt C.J."/>
            <person name="Triplett E.W."/>
            <person name="Tuberville T.D."/>
            <person name="Venegas-Anaya M."/>
            <person name="Howard J.T."/>
            <person name="Jarvis E.D."/>
            <person name="Guillette L.J.Jr."/>
            <person name="Glenn T.C."/>
            <person name="Green R.E."/>
            <person name="Ray D.A."/>
        </authorList>
    </citation>
    <scope>NUCLEOTIDE SEQUENCE [LARGE SCALE GENOMIC DNA]</scope>
    <source>
        <strain evidence="4">KSC_2009_1</strain>
    </source>
</reference>
<feature type="region of interest" description="Disordered" evidence="1">
    <location>
        <begin position="1"/>
        <end position="66"/>
    </location>
</feature>
<organism evidence="4 5">
    <name type="scientific">Alligator mississippiensis</name>
    <name type="common">American alligator</name>
    <dbReference type="NCBI Taxonomy" id="8496"/>
    <lineage>
        <taxon>Eukaryota</taxon>
        <taxon>Metazoa</taxon>
        <taxon>Chordata</taxon>
        <taxon>Craniata</taxon>
        <taxon>Vertebrata</taxon>
        <taxon>Euteleostomi</taxon>
        <taxon>Archelosauria</taxon>
        <taxon>Archosauria</taxon>
        <taxon>Crocodylia</taxon>
        <taxon>Alligatoridae</taxon>
        <taxon>Alligatorinae</taxon>
        <taxon>Alligator</taxon>
    </lineage>
</organism>
<name>A0A151MP35_ALLMI</name>
<proteinExistence type="predicted"/>
<protein>
    <submittedName>
        <fullName evidence="4">Uncharacterized protein</fullName>
    </submittedName>
</protein>
<dbReference type="PROSITE" id="PS50806">
    <property type="entry name" value="KRAB_RELATED"/>
    <property type="match status" value="1"/>
</dbReference>
<dbReference type="InterPro" id="IPR003655">
    <property type="entry name" value="aKRAB"/>
</dbReference>
<dbReference type="EMBL" id="AKHW03005650">
    <property type="protein sequence ID" value="KYO26233.1"/>
    <property type="molecule type" value="Genomic_DNA"/>
</dbReference>
<evidence type="ECO:0000256" key="1">
    <source>
        <dbReference type="SAM" id="MobiDB-lite"/>
    </source>
</evidence>
<dbReference type="SUPFAM" id="SSF109640">
    <property type="entry name" value="KRAB domain (Kruppel-associated box)"/>
    <property type="match status" value="1"/>
</dbReference>
<dbReference type="Gene3D" id="6.10.140.140">
    <property type="match status" value="1"/>
</dbReference>
<dbReference type="Pfam" id="PF01352">
    <property type="entry name" value="KRAB"/>
    <property type="match status" value="1"/>
</dbReference>
<dbReference type="Proteomes" id="UP000050525">
    <property type="component" value="Unassembled WGS sequence"/>
</dbReference>
<evidence type="ECO:0000259" key="2">
    <source>
        <dbReference type="PROSITE" id="PS50805"/>
    </source>
</evidence>
<dbReference type="InterPro" id="IPR036051">
    <property type="entry name" value="KRAB_dom_sf"/>
</dbReference>
<gene>
    <name evidence="4" type="ORF">Y1Q_0013418</name>
</gene>
<evidence type="ECO:0000313" key="5">
    <source>
        <dbReference type="Proteomes" id="UP000050525"/>
    </source>
</evidence>
<dbReference type="AlphaFoldDB" id="A0A151MP35"/>
<feature type="domain" description="KRAB-related" evidence="3">
    <location>
        <begin position="66"/>
        <end position="91"/>
    </location>
</feature>
<feature type="domain" description="KRAB" evidence="2">
    <location>
        <begin position="69"/>
        <end position="91"/>
    </location>
</feature>
<keyword evidence="5" id="KW-1185">Reference proteome</keyword>
<evidence type="ECO:0000313" key="4">
    <source>
        <dbReference type="EMBL" id="KYO26233.1"/>
    </source>
</evidence>
<dbReference type="PROSITE" id="PS50805">
    <property type="entry name" value="KRAB"/>
    <property type="match status" value="1"/>
</dbReference>
<accession>A0A151MP35</accession>
<dbReference type="InterPro" id="IPR001909">
    <property type="entry name" value="KRAB"/>
</dbReference>
<comment type="caution">
    <text evidence="4">The sequence shown here is derived from an EMBL/GenBank/DDBJ whole genome shotgun (WGS) entry which is preliminary data.</text>
</comment>
<evidence type="ECO:0000259" key="3">
    <source>
        <dbReference type="PROSITE" id="PS50806"/>
    </source>
</evidence>